<comment type="caution">
    <text evidence="1">The sequence shown here is derived from an EMBL/GenBank/DDBJ whole genome shotgun (WGS) entry which is preliminary data.</text>
</comment>
<dbReference type="Gene3D" id="1.10.8.60">
    <property type="match status" value="1"/>
</dbReference>
<accession>A0A931I478</accession>
<dbReference type="Gene3D" id="3.40.50.300">
    <property type="entry name" value="P-loop containing nucleotide triphosphate hydrolases"/>
    <property type="match status" value="1"/>
</dbReference>
<keyword evidence="2" id="KW-1185">Reference proteome</keyword>
<organism evidence="1 2">
    <name type="scientific">Methylobrevis albus</name>
    <dbReference type="NCBI Taxonomy" id="2793297"/>
    <lineage>
        <taxon>Bacteria</taxon>
        <taxon>Pseudomonadati</taxon>
        <taxon>Pseudomonadota</taxon>
        <taxon>Alphaproteobacteria</taxon>
        <taxon>Hyphomicrobiales</taxon>
        <taxon>Pleomorphomonadaceae</taxon>
        <taxon>Methylobrevis</taxon>
    </lineage>
</organism>
<dbReference type="Proteomes" id="UP000631694">
    <property type="component" value="Unassembled WGS sequence"/>
</dbReference>
<dbReference type="InterPro" id="IPR027417">
    <property type="entry name" value="P-loop_NTPase"/>
</dbReference>
<protein>
    <recommendedName>
        <fullName evidence="3">DnaA regulatory inactivator Hda</fullName>
    </recommendedName>
</protein>
<sequence length="229" mass="23774">MTPAQLPIPIAHVAALGRDDFVVGDANRAAWGLVGSWRDWAAPVAVLAGPAGSGKSHLLRVFADEAGATLLAGPDLAGRDPLALAGRPVALDDADAAATDPAAFFHLVNAVRAAGGRLLAAGRGDAAGWPAARALRDLASRLRAAQPVRLGAPDDDLLARVLVKLFADRQIDVDRSVIDYLLPRIERSYAAASAIVQRLDEGSLARGRPLGRGLAAKILAESHGDEDTE</sequence>
<evidence type="ECO:0000313" key="1">
    <source>
        <dbReference type="EMBL" id="MBH0239940.1"/>
    </source>
</evidence>
<name>A0A931I478_9HYPH</name>
<evidence type="ECO:0008006" key="3">
    <source>
        <dbReference type="Google" id="ProtNLM"/>
    </source>
</evidence>
<dbReference type="AlphaFoldDB" id="A0A931I478"/>
<gene>
    <name evidence="1" type="ORF">I5731_19115</name>
</gene>
<evidence type="ECO:0000313" key="2">
    <source>
        <dbReference type="Proteomes" id="UP000631694"/>
    </source>
</evidence>
<dbReference type="RefSeq" id="WP_197313007.1">
    <property type="nucleotide sequence ID" value="NZ_JADZLT010000056.1"/>
</dbReference>
<dbReference type="SUPFAM" id="SSF52540">
    <property type="entry name" value="P-loop containing nucleoside triphosphate hydrolases"/>
    <property type="match status" value="1"/>
</dbReference>
<dbReference type="EMBL" id="JADZLT010000056">
    <property type="protein sequence ID" value="MBH0239940.1"/>
    <property type="molecule type" value="Genomic_DNA"/>
</dbReference>
<reference evidence="1" key="1">
    <citation type="submission" date="2020-12" db="EMBL/GenBank/DDBJ databases">
        <title>Methylobrevis albus sp. nov., isolated from fresh water lack sediment.</title>
        <authorList>
            <person name="Zou Q."/>
        </authorList>
    </citation>
    <scope>NUCLEOTIDE SEQUENCE</scope>
    <source>
        <strain evidence="1">L22</strain>
    </source>
</reference>
<proteinExistence type="predicted"/>